<dbReference type="AlphaFoldDB" id="A0A2S4RXR3"/>
<keyword evidence="1" id="KW-0812">Transmembrane</keyword>
<gene>
    <name evidence="2" type="ORF">C3430_13885</name>
</gene>
<keyword evidence="1" id="KW-1133">Transmembrane helix</keyword>
<feature type="transmembrane region" description="Helical" evidence="1">
    <location>
        <begin position="42"/>
        <end position="66"/>
    </location>
</feature>
<evidence type="ECO:0000313" key="2">
    <source>
        <dbReference type="EMBL" id="POU65272.1"/>
    </source>
</evidence>
<dbReference type="Proteomes" id="UP000237003">
    <property type="component" value="Unassembled WGS sequence"/>
</dbReference>
<reference evidence="2 3" key="1">
    <citation type="submission" date="2018-01" db="EMBL/GenBank/DDBJ databases">
        <title>Complete genome sequences of 14 Citrobacter spp. isolated from plant in Canada.</title>
        <authorList>
            <person name="Bhandare S.G."/>
            <person name="Colavecchio A."/>
            <person name="Jeukens J."/>
            <person name="Emond-Rheault J.-G."/>
            <person name="Freschi L."/>
            <person name="Hamel J."/>
            <person name="Kukavica-Ibrulj I."/>
            <person name="Levesque R."/>
            <person name="Goodridge L."/>
        </authorList>
    </citation>
    <scope>NUCLEOTIDE SEQUENCE [LARGE SCALE GENOMIC DNA]</scope>
    <source>
        <strain evidence="2 3">S1285</strain>
    </source>
</reference>
<organism evidence="2 3">
    <name type="scientific">Citrobacter amalonaticus</name>
    <dbReference type="NCBI Taxonomy" id="35703"/>
    <lineage>
        <taxon>Bacteria</taxon>
        <taxon>Pseudomonadati</taxon>
        <taxon>Pseudomonadota</taxon>
        <taxon>Gammaproteobacteria</taxon>
        <taxon>Enterobacterales</taxon>
        <taxon>Enterobacteriaceae</taxon>
        <taxon>Citrobacter</taxon>
    </lineage>
</organism>
<keyword evidence="1" id="KW-0472">Membrane</keyword>
<sequence length="70" mass="7381">MGYGPDKDWQQLIVSVWCIFIGLAMVNSGRKSSLSGSACAGVLLLTTLVLLIGVVGSRAAVLKLLFSRQA</sequence>
<comment type="caution">
    <text evidence="2">The sequence shown here is derived from an EMBL/GenBank/DDBJ whole genome shotgun (WGS) entry which is preliminary data.</text>
</comment>
<accession>A0A2S4RXR3</accession>
<dbReference type="EMBL" id="PQLX01000004">
    <property type="protein sequence ID" value="POU65272.1"/>
    <property type="molecule type" value="Genomic_DNA"/>
</dbReference>
<evidence type="ECO:0000313" key="3">
    <source>
        <dbReference type="Proteomes" id="UP000237003"/>
    </source>
</evidence>
<proteinExistence type="predicted"/>
<feature type="transmembrane region" description="Helical" evidence="1">
    <location>
        <begin position="12"/>
        <end position="30"/>
    </location>
</feature>
<evidence type="ECO:0000256" key="1">
    <source>
        <dbReference type="SAM" id="Phobius"/>
    </source>
</evidence>
<protein>
    <submittedName>
        <fullName evidence="2">Uncharacterized protein</fullName>
    </submittedName>
</protein>
<name>A0A2S4RXR3_CITAM</name>